<feature type="domain" description="Mycothiol-dependent maleylpyruvate isomerase metal-binding" evidence="1">
    <location>
        <begin position="12"/>
        <end position="147"/>
    </location>
</feature>
<dbReference type="GO" id="GO:0046872">
    <property type="term" value="F:metal ion binding"/>
    <property type="evidence" value="ECO:0007669"/>
    <property type="project" value="InterPro"/>
</dbReference>
<keyword evidence="3" id="KW-1185">Reference proteome</keyword>
<evidence type="ECO:0000313" key="3">
    <source>
        <dbReference type="Proteomes" id="UP000256269"/>
    </source>
</evidence>
<name>A0A3E0H7C6_9PSEU</name>
<dbReference type="NCBIfam" id="TIGR03083">
    <property type="entry name" value="maleylpyruvate isomerase family mycothiol-dependent enzyme"/>
    <property type="match status" value="1"/>
</dbReference>
<dbReference type="Proteomes" id="UP000256269">
    <property type="component" value="Unassembled WGS sequence"/>
</dbReference>
<dbReference type="OrthoDB" id="3213691at2"/>
<dbReference type="Gene3D" id="1.20.120.450">
    <property type="entry name" value="dinb family like domain"/>
    <property type="match status" value="1"/>
</dbReference>
<accession>A0A3E0H7C6</accession>
<dbReference type="Pfam" id="PF11716">
    <property type="entry name" value="MDMPI_N"/>
    <property type="match status" value="1"/>
</dbReference>
<protein>
    <submittedName>
        <fullName evidence="2">Uncharacterized protein (TIGR03083 family)</fullName>
    </submittedName>
</protein>
<dbReference type="InterPro" id="IPR024344">
    <property type="entry name" value="MDMPI_metal-binding"/>
</dbReference>
<sequence length="258" mass="26949">MSELVDRTVTALRAEHDALVALLGSIGDGEGLSARSGADQWTIAQVYSHLGSGAEIGRAPIARAAGEQVQAEDNQTIWARWDAAAPADQAAGFVEHNTRWLELVEALTPEQRSSLTVDLGFLPEPVPLVTALGMRLSEVANHSWDVRVGVDPDAEVDAGSAAVLLDLYAGPLGFMLGFQAKPAEASGPVTVAVPEAGLVIADTVSLVARPESPSATFHGSAGAFVRLVSGRLKEPHLAGATVDGDTTLDDLRRVFPGF</sequence>
<proteinExistence type="predicted"/>
<organism evidence="2 3">
    <name type="scientific">Kutzneria buriramensis</name>
    <dbReference type="NCBI Taxonomy" id="1045776"/>
    <lineage>
        <taxon>Bacteria</taxon>
        <taxon>Bacillati</taxon>
        <taxon>Actinomycetota</taxon>
        <taxon>Actinomycetes</taxon>
        <taxon>Pseudonocardiales</taxon>
        <taxon>Pseudonocardiaceae</taxon>
        <taxon>Kutzneria</taxon>
    </lineage>
</organism>
<comment type="caution">
    <text evidence="2">The sequence shown here is derived from an EMBL/GenBank/DDBJ whole genome shotgun (WGS) entry which is preliminary data.</text>
</comment>
<dbReference type="RefSeq" id="WP_116178682.1">
    <property type="nucleotide sequence ID" value="NZ_CP144375.1"/>
</dbReference>
<gene>
    <name evidence="2" type="ORF">BCF44_113210</name>
</gene>
<reference evidence="2 3" key="1">
    <citation type="submission" date="2018-08" db="EMBL/GenBank/DDBJ databases">
        <title>Genomic Encyclopedia of Archaeal and Bacterial Type Strains, Phase II (KMG-II): from individual species to whole genera.</title>
        <authorList>
            <person name="Goeker M."/>
        </authorList>
    </citation>
    <scope>NUCLEOTIDE SEQUENCE [LARGE SCALE GENOMIC DNA]</scope>
    <source>
        <strain evidence="2 3">DSM 45791</strain>
    </source>
</reference>
<dbReference type="InterPro" id="IPR034660">
    <property type="entry name" value="DinB/YfiT-like"/>
</dbReference>
<evidence type="ECO:0000259" key="1">
    <source>
        <dbReference type="Pfam" id="PF11716"/>
    </source>
</evidence>
<evidence type="ECO:0000313" key="2">
    <source>
        <dbReference type="EMBL" id="REH39355.1"/>
    </source>
</evidence>
<dbReference type="InterPro" id="IPR017517">
    <property type="entry name" value="Maleyloyr_isom"/>
</dbReference>
<dbReference type="AlphaFoldDB" id="A0A3E0H7C6"/>
<dbReference type="SUPFAM" id="SSF109854">
    <property type="entry name" value="DinB/YfiT-like putative metalloenzymes"/>
    <property type="match status" value="1"/>
</dbReference>
<dbReference type="EMBL" id="QUNO01000013">
    <property type="protein sequence ID" value="REH39355.1"/>
    <property type="molecule type" value="Genomic_DNA"/>
</dbReference>